<evidence type="ECO:0000313" key="1">
    <source>
        <dbReference type="EMBL" id="KAF0315775.1"/>
    </source>
</evidence>
<gene>
    <name evidence="1" type="ORF">GQ607_017002</name>
</gene>
<name>A0A8H3ZL75_9PEZI</name>
<reference evidence="1 2" key="1">
    <citation type="submission" date="2019-12" db="EMBL/GenBank/DDBJ databases">
        <title>A genome sequence resource for the geographically widespread anthracnose pathogen Colletotrichum asianum.</title>
        <authorList>
            <person name="Meng Y."/>
        </authorList>
    </citation>
    <scope>NUCLEOTIDE SEQUENCE [LARGE SCALE GENOMIC DNA]</scope>
    <source>
        <strain evidence="1 2">ICMP 18580</strain>
    </source>
</reference>
<dbReference type="OrthoDB" id="5382128at2759"/>
<dbReference type="Proteomes" id="UP000434172">
    <property type="component" value="Unassembled WGS sequence"/>
</dbReference>
<dbReference type="EMBL" id="WOWK01000187">
    <property type="protein sequence ID" value="KAF0315775.1"/>
    <property type="molecule type" value="Genomic_DNA"/>
</dbReference>
<proteinExistence type="predicted"/>
<accession>A0A8H3ZL75</accession>
<comment type="caution">
    <text evidence="1">The sequence shown here is derived from an EMBL/GenBank/DDBJ whole genome shotgun (WGS) entry which is preliminary data.</text>
</comment>
<evidence type="ECO:0000313" key="2">
    <source>
        <dbReference type="Proteomes" id="UP000434172"/>
    </source>
</evidence>
<protein>
    <recommendedName>
        <fullName evidence="3">Heterokaryon incompatibility domain-containing protein</fullName>
    </recommendedName>
</protein>
<dbReference type="AlphaFoldDB" id="A0A8H3ZL75"/>
<organism evidence="1 2">
    <name type="scientific">Colletotrichum asianum</name>
    <dbReference type="NCBI Taxonomy" id="702518"/>
    <lineage>
        <taxon>Eukaryota</taxon>
        <taxon>Fungi</taxon>
        <taxon>Dikarya</taxon>
        <taxon>Ascomycota</taxon>
        <taxon>Pezizomycotina</taxon>
        <taxon>Sordariomycetes</taxon>
        <taxon>Hypocreomycetidae</taxon>
        <taxon>Glomerellales</taxon>
        <taxon>Glomerellaceae</taxon>
        <taxon>Colletotrichum</taxon>
        <taxon>Colletotrichum gloeosporioides species complex</taxon>
    </lineage>
</organism>
<keyword evidence="2" id="KW-1185">Reference proteome</keyword>
<sequence>MWYDYLSVPQWQDALKTRILSAIPEIFQRASFTLVYLEDVTPDIIHRLRHGHSVEERVSGITGICNAKWFSRVWTTMEFVRSSGLRVMIQGYLIQDGVEDVFFSELYQSWDRAVREVGDIHVLEAKIAKIGENKVPWNLGYPDRARKIRKEGKRIDFGLAFALLSRRGCRSSRDFYYALLGLVGSDLTAPPTGDPDEGCLKIQKACLAAGDLSPLLMTPRQGPGSDSFMVKRQGYYDAATFDLGGRTQDPLYPVQFSPSSGRPILTLARIGQVSHLQRAPHLGDHVKNLWKHIYHVIHVTGPDVEQFATSLGVRMFQMDQTAIDSILSDDTRRERLGKLLADWYDFGTFGPEQPPQEWAAEIGNLMYILRRPSWDSSGVLPQIHHVYALGGTVHGDMRFQGCLFGATCSSCHKMFIYRAAVYTRRSEAYGAIAYRIPGLCYSRDTTLPEGVGLLIKDAKIVGRLLWATPACECAPTIEKVSISLDTFNLQEK</sequence>
<evidence type="ECO:0008006" key="3">
    <source>
        <dbReference type="Google" id="ProtNLM"/>
    </source>
</evidence>